<sequence>MIKPTVLLLFVFGIAGYGFLSQYPKYAHSLKRSTGYHTFFVTTAFGLVLFAISSATYALMYEVGARIGIDFDLGRWILEEALFHENPKQSDIALMDISLLTVMLGWTTPHVLYTDSRRIGEAKDWLKELIERFWVTRLPYESIVNTIRSVKDRHGGNMTVAYTSDSESTEISRLLAMSLEHRLPILFTMSDNKVFVGFPLHIPIKSHNDIYILPIVSGFRCTKTRKFKKVTEYMPVVDMLVEKKKAEFKRVVMTKGESEDNVDSFINENSEFFTRDEQWKSSL</sequence>
<proteinExistence type="predicted"/>
<dbReference type="AlphaFoldDB" id="U3A176"/>
<protein>
    <submittedName>
        <fullName evidence="2">Uncharacterized protein</fullName>
    </submittedName>
</protein>
<evidence type="ECO:0000313" key="3">
    <source>
        <dbReference type="Proteomes" id="UP000016570"/>
    </source>
</evidence>
<organism evidence="2 3">
    <name type="scientific">Vibrio proteolyticus NBRC 13287</name>
    <dbReference type="NCBI Taxonomy" id="1219065"/>
    <lineage>
        <taxon>Bacteria</taxon>
        <taxon>Pseudomonadati</taxon>
        <taxon>Pseudomonadota</taxon>
        <taxon>Gammaproteobacteria</taxon>
        <taxon>Vibrionales</taxon>
        <taxon>Vibrionaceae</taxon>
        <taxon>Vibrio</taxon>
    </lineage>
</organism>
<gene>
    <name evidence="2" type="ORF">VPR01S_06_01240</name>
</gene>
<keyword evidence="3" id="KW-1185">Reference proteome</keyword>
<name>U3A176_VIBPR</name>
<accession>U3A176</accession>
<feature type="transmembrane region" description="Helical" evidence="1">
    <location>
        <begin position="36"/>
        <end position="59"/>
    </location>
</feature>
<comment type="caution">
    <text evidence="2">The sequence shown here is derived from an EMBL/GenBank/DDBJ whole genome shotgun (WGS) entry which is preliminary data.</text>
</comment>
<dbReference type="STRING" id="1219065.VPR01S_06_01240"/>
<dbReference type="EMBL" id="BATJ01000006">
    <property type="protein sequence ID" value="GAD67107.1"/>
    <property type="molecule type" value="Genomic_DNA"/>
</dbReference>
<keyword evidence="1" id="KW-0812">Transmembrane</keyword>
<keyword evidence="1" id="KW-1133">Transmembrane helix</keyword>
<dbReference type="RefSeq" id="WP_021705082.1">
    <property type="nucleotide sequence ID" value="NZ_BATJ01000006.1"/>
</dbReference>
<evidence type="ECO:0000313" key="2">
    <source>
        <dbReference type="EMBL" id="GAD67107.1"/>
    </source>
</evidence>
<evidence type="ECO:0000256" key="1">
    <source>
        <dbReference type="SAM" id="Phobius"/>
    </source>
</evidence>
<dbReference type="Proteomes" id="UP000016570">
    <property type="component" value="Unassembled WGS sequence"/>
</dbReference>
<reference evidence="2 3" key="1">
    <citation type="submission" date="2013-09" db="EMBL/GenBank/DDBJ databases">
        <title>Whole genome shotgun sequence of Vibrio proteolyticus NBRC 13287.</title>
        <authorList>
            <person name="Isaki S."/>
            <person name="Hosoyama A."/>
            <person name="Numata M."/>
            <person name="Hashimoto M."/>
            <person name="Hosoyama Y."/>
            <person name="Tsuchikane K."/>
            <person name="Noguchi M."/>
            <person name="Hirakata S."/>
            <person name="Ichikawa N."/>
            <person name="Ohji S."/>
            <person name="Yamazoe A."/>
            <person name="Fujita N."/>
        </authorList>
    </citation>
    <scope>NUCLEOTIDE SEQUENCE [LARGE SCALE GENOMIC DNA]</scope>
    <source>
        <strain evidence="2 3">NBRC 13287</strain>
    </source>
</reference>
<keyword evidence="1" id="KW-0472">Membrane</keyword>